<dbReference type="Proteomes" id="UP000199468">
    <property type="component" value="Unassembled WGS sequence"/>
</dbReference>
<evidence type="ECO:0000313" key="7">
    <source>
        <dbReference type="EMBL" id="SDH31404.1"/>
    </source>
</evidence>
<comment type="caution">
    <text evidence="7">The sequence shown here is derived from an EMBL/GenBank/DDBJ whole genome shotgun (WGS) entry which is preliminary data.</text>
</comment>
<reference evidence="7 8" key="1">
    <citation type="submission" date="2016-10" db="EMBL/GenBank/DDBJ databases">
        <authorList>
            <person name="Varghese N."/>
            <person name="Submissions S."/>
        </authorList>
    </citation>
    <scope>NUCLEOTIDE SEQUENCE [LARGE SCALE GENOMIC DNA]</scope>
    <source>
        <strain evidence="7 8">DSM 26672</strain>
    </source>
</reference>
<keyword evidence="5" id="KW-0411">Iron-sulfur</keyword>
<dbReference type="PANTHER" id="PTHR21180">
    <property type="entry name" value="ENDONUCLEASE/EXONUCLEASE/PHOSPHATASE FAMILY DOMAIN-CONTAINING PROTEIN 1"/>
    <property type="match status" value="1"/>
</dbReference>
<evidence type="ECO:0000256" key="1">
    <source>
        <dbReference type="ARBA" id="ARBA00001966"/>
    </source>
</evidence>
<gene>
    <name evidence="7" type="ORF">SAMN05421844_10812</name>
</gene>
<dbReference type="PROSITE" id="PS51918">
    <property type="entry name" value="RADICAL_SAM"/>
    <property type="match status" value="1"/>
</dbReference>
<dbReference type="Pfam" id="PF04055">
    <property type="entry name" value="Radical_SAM"/>
    <property type="match status" value="1"/>
</dbReference>
<keyword evidence="3" id="KW-0479">Metal-binding</keyword>
<evidence type="ECO:0000313" key="8">
    <source>
        <dbReference type="Proteomes" id="UP000199468"/>
    </source>
</evidence>
<organism evidence="7 8">
    <name type="scientific">Bosea robiniae</name>
    <dbReference type="NCBI Taxonomy" id="1036780"/>
    <lineage>
        <taxon>Bacteria</taxon>
        <taxon>Pseudomonadati</taxon>
        <taxon>Pseudomonadota</taxon>
        <taxon>Alphaproteobacteria</taxon>
        <taxon>Hyphomicrobiales</taxon>
        <taxon>Boseaceae</taxon>
        <taxon>Bosea</taxon>
    </lineage>
</organism>
<feature type="domain" description="Radical SAM core" evidence="6">
    <location>
        <begin position="53"/>
        <end position="296"/>
    </location>
</feature>
<dbReference type="SFLD" id="SFLDG01102">
    <property type="entry name" value="Uncharacterised_Radical_SAM_Su"/>
    <property type="match status" value="1"/>
</dbReference>
<dbReference type="SMART" id="SM00729">
    <property type="entry name" value="Elp3"/>
    <property type="match status" value="1"/>
</dbReference>
<proteinExistence type="predicted"/>
<accession>A0ABY0PAP3</accession>
<dbReference type="InterPro" id="IPR058240">
    <property type="entry name" value="rSAM_sf"/>
</dbReference>
<sequence>MAQLTVLEKLQILSDAAKYDASCASSNTMKRDSRDGKGLGSTTGAGICHSYAPDGRCISLLKILLTNFCSFDCVFCINRSSSNVRRARFSVEEVVALTLNFYRRNYIEGLFLSSGIIRSADYTMAELIRVAETLRRQHGFLGYIHLKLIPGASRDLIERAGLFADRVSINVELPSEAALARFAPEKQASEIKSAMGGLKLKIEAAREERGKSEKAPAFSPAGQSTQMIIGADGASDSAVLKRSAWLYGSFGLKRVYYSAFSPIPDASRQLPLQPPPLMREHRLYQADWLTRFYGFETEEILGRNEMLDLDIDPKLAWALRERGRFPVDVNRADRETLLRVPGLGTRSVDRILTTRRFRRLRLEDVGRLTRSLTTIRHFILAEGWRPGSGLDAQNLRARLMPRPRQLTLFP</sequence>
<evidence type="ECO:0000256" key="5">
    <source>
        <dbReference type="ARBA" id="ARBA00023014"/>
    </source>
</evidence>
<dbReference type="PANTHER" id="PTHR21180:SF9">
    <property type="entry name" value="TYPE II SECRETION SYSTEM PROTEIN K"/>
    <property type="match status" value="1"/>
</dbReference>
<keyword evidence="8" id="KW-1185">Reference proteome</keyword>
<dbReference type="SUPFAM" id="SSF47781">
    <property type="entry name" value="RuvA domain 2-like"/>
    <property type="match status" value="1"/>
</dbReference>
<dbReference type="InterPro" id="IPR013785">
    <property type="entry name" value="Aldolase_TIM"/>
</dbReference>
<dbReference type="Gene3D" id="3.20.20.70">
    <property type="entry name" value="Aldolase class I"/>
    <property type="match status" value="1"/>
</dbReference>
<dbReference type="InterPro" id="IPR010994">
    <property type="entry name" value="RuvA_2-like"/>
</dbReference>
<comment type="cofactor">
    <cofactor evidence="1">
        <name>[4Fe-4S] cluster</name>
        <dbReference type="ChEBI" id="CHEBI:49883"/>
    </cofactor>
</comment>
<dbReference type="InterPro" id="IPR007197">
    <property type="entry name" value="rSAM"/>
</dbReference>
<dbReference type="CDD" id="cd01335">
    <property type="entry name" value="Radical_SAM"/>
    <property type="match status" value="1"/>
</dbReference>
<evidence type="ECO:0000259" key="6">
    <source>
        <dbReference type="PROSITE" id="PS51918"/>
    </source>
</evidence>
<dbReference type="Gene3D" id="1.10.150.320">
    <property type="entry name" value="Photosystem II 12 kDa extrinsic protein"/>
    <property type="match status" value="1"/>
</dbReference>
<dbReference type="InterPro" id="IPR023874">
    <property type="entry name" value="DNA_rSAM_put"/>
</dbReference>
<dbReference type="RefSeq" id="WP_091860845.1">
    <property type="nucleotide sequence ID" value="NZ_FNBZ01000008.1"/>
</dbReference>
<dbReference type="SUPFAM" id="SSF102114">
    <property type="entry name" value="Radical SAM enzymes"/>
    <property type="match status" value="1"/>
</dbReference>
<evidence type="ECO:0000256" key="3">
    <source>
        <dbReference type="ARBA" id="ARBA00022723"/>
    </source>
</evidence>
<keyword evidence="2" id="KW-0949">S-adenosyl-L-methionine</keyword>
<dbReference type="SFLD" id="SFLDS00029">
    <property type="entry name" value="Radical_SAM"/>
    <property type="match status" value="1"/>
</dbReference>
<dbReference type="InterPro" id="IPR006638">
    <property type="entry name" value="Elp3/MiaA/NifB-like_rSAM"/>
</dbReference>
<dbReference type="EMBL" id="FNBZ01000008">
    <property type="protein sequence ID" value="SDH31404.1"/>
    <property type="molecule type" value="Genomic_DNA"/>
</dbReference>
<dbReference type="InterPro" id="IPR051675">
    <property type="entry name" value="Endo/Exo/Phosphatase_dom_1"/>
</dbReference>
<protein>
    <submittedName>
        <fullName evidence="7">DNA modification/repair radical SAM protein</fullName>
    </submittedName>
</protein>
<name>A0ABY0PAP3_9HYPH</name>
<keyword evidence="4" id="KW-0408">Iron</keyword>
<dbReference type="NCBIfam" id="TIGR03916">
    <property type="entry name" value="rSAM_link_UDG"/>
    <property type="match status" value="1"/>
</dbReference>
<evidence type="ECO:0000256" key="2">
    <source>
        <dbReference type="ARBA" id="ARBA00022691"/>
    </source>
</evidence>
<evidence type="ECO:0000256" key="4">
    <source>
        <dbReference type="ARBA" id="ARBA00023004"/>
    </source>
</evidence>